<dbReference type="Pfam" id="PF08642">
    <property type="entry name" value="Rxt3"/>
    <property type="match status" value="1"/>
</dbReference>
<feature type="compositionally biased region" description="Gly residues" evidence="1">
    <location>
        <begin position="12"/>
        <end position="22"/>
    </location>
</feature>
<dbReference type="RefSeq" id="XP_001384634.2">
    <property type="nucleotide sequence ID" value="XM_001384597.1"/>
</dbReference>
<evidence type="ECO:0000313" key="2">
    <source>
        <dbReference type="EMBL" id="ABN66605.2"/>
    </source>
</evidence>
<reference evidence="2 3" key="1">
    <citation type="journal article" date="2007" name="Nat. Biotechnol.">
        <title>Genome sequence of the lignocellulose-bioconverting and xylose-fermenting yeast Pichia stipitis.</title>
        <authorList>
            <person name="Jeffries T.W."/>
            <person name="Grigoriev I.V."/>
            <person name="Grimwood J."/>
            <person name="Laplaza J.M."/>
            <person name="Aerts A."/>
            <person name="Salamov A."/>
            <person name="Schmutz J."/>
            <person name="Lindquist E."/>
            <person name="Dehal P."/>
            <person name="Shapiro H."/>
            <person name="Jin Y.S."/>
            <person name="Passoth V."/>
            <person name="Richardson P.M."/>
        </authorList>
    </citation>
    <scope>NUCLEOTIDE SEQUENCE [LARGE SCALE GENOMIC DNA]</scope>
    <source>
        <strain evidence="3">ATCC 58785 / CBS 6054 / NBRC 10063 / NRRL Y-11545</strain>
    </source>
</reference>
<dbReference type="eggNOG" id="KOG4843">
    <property type="taxonomic scope" value="Eukaryota"/>
</dbReference>
<organism evidence="2 3">
    <name type="scientific">Scheffersomyces stipitis (strain ATCC 58785 / CBS 6054 / NBRC 10063 / NRRL Y-11545)</name>
    <name type="common">Yeast</name>
    <name type="synonym">Pichia stipitis</name>
    <dbReference type="NCBI Taxonomy" id="322104"/>
    <lineage>
        <taxon>Eukaryota</taxon>
        <taxon>Fungi</taxon>
        <taxon>Dikarya</taxon>
        <taxon>Ascomycota</taxon>
        <taxon>Saccharomycotina</taxon>
        <taxon>Pichiomycetes</taxon>
        <taxon>Debaryomycetaceae</taxon>
        <taxon>Scheffersomyces</taxon>
    </lineage>
</organism>
<protein>
    <submittedName>
        <fullName evidence="2">Uncharacterized protein</fullName>
    </submittedName>
</protein>
<dbReference type="Proteomes" id="UP000002258">
    <property type="component" value="Chromosome 4"/>
</dbReference>
<dbReference type="OMA" id="AVYNVKW"/>
<feature type="region of interest" description="Disordered" evidence="1">
    <location>
        <begin position="1"/>
        <end position="239"/>
    </location>
</feature>
<feature type="compositionally biased region" description="Polar residues" evidence="1">
    <location>
        <begin position="78"/>
        <end position="122"/>
    </location>
</feature>
<feature type="compositionally biased region" description="Polar residues" evidence="1">
    <location>
        <begin position="48"/>
        <end position="66"/>
    </location>
</feature>
<dbReference type="GeneID" id="4838832"/>
<dbReference type="KEGG" id="pic:PICST_67709"/>
<dbReference type="STRING" id="322104.A3LUK2"/>
<dbReference type="OrthoDB" id="3596986at2759"/>
<proteinExistence type="predicted"/>
<dbReference type="EMBL" id="CP000498">
    <property type="protein sequence ID" value="ABN66605.2"/>
    <property type="molecule type" value="Genomic_DNA"/>
</dbReference>
<feature type="compositionally biased region" description="Basic residues" evidence="1">
    <location>
        <begin position="202"/>
        <end position="225"/>
    </location>
</feature>
<feature type="compositionally biased region" description="Low complexity" evidence="1">
    <location>
        <begin position="136"/>
        <end position="182"/>
    </location>
</feature>
<accession>A3LUK2</accession>
<name>A3LUK2_PICST</name>
<dbReference type="InParanoid" id="A3LUK2"/>
<gene>
    <name evidence="2" type="ORF">PICST_67709</name>
</gene>
<evidence type="ECO:0000256" key="1">
    <source>
        <dbReference type="SAM" id="MobiDB-lite"/>
    </source>
</evidence>
<dbReference type="HOGENOM" id="CLU_032920_0_0_1"/>
<feature type="compositionally biased region" description="Basic and acidic residues" evidence="1">
    <location>
        <begin position="126"/>
        <end position="135"/>
    </location>
</feature>
<evidence type="ECO:0000313" key="3">
    <source>
        <dbReference type="Proteomes" id="UP000002258"/>
    </source>
</evidence>
<feature type="compositionally biased region" description="Low complexity" evidence="1">
    <location>
        <begin position="26"/>
        <end position="43"/>
    </location>
</feature>
<dbReference type="AlphaFoldDB" id="A3LUK2"/>
<sequence>MSADKQSLPTGTGTGSATGAGSGIRLPSISFLSGSSGSSKLPPAANMGISSFLNNTSAPDPSSQIQPKAKRVKHEQPETQTQVQPSEDQSQAQAQLQTHSQAIAQSSQNQYGTYSHDYNSGYPQPEHTKTYRPIEQEPTQTQKAQLQQTQIQPQFQPHQNPQAQTQTQSKASQTSSTNATNAPSPPAIPTETNKQYADQDPHRHHHHHHHHHHHPHHHHHHHHSHPQPGSEQSGIPHIHSGNHIHVLAPESVKQEGVAKPNDDVDITNPVQHLEDTESEQQTAAGILEATKDVESAKSLLPPQRALREKVEFNTVPPVSLNVQPVLQFIKEKFPQRRHLGTIVYNPTTTWSNLQTSQLYGLKPGHVEEFDILKERYESKSKEVCFQKKYIPSLPPLTADYINSIVEIKIPFHFIDKFIHEFESSVIIKRELWGGASGAYTDDSDILSILAHNGFFHDKMDLTQWNPNWTRNDIIKPLNINVNADSKAPPSEQDSDEHAEIYGDLSVELLLLPPLPEYHGFYANGINSRSWTSANKHNGLSIAVYNVKWESFGAHLRSRLISKRSASELAKDSNDNAKVLNGKRGWSFDYAYYKQLKNKFAALDTEAKNSAVETNGGKVVAANSVS</sequence>
<keyword evidence="3" id="KW-1185">Reference proteome</keyword>
<dbReference type="InterPro" id="IPR013951">
    <property type="entry name" value="Rxt3"/>
</dbReference>